<dbReference type="InParanoid" id="B3RYQ8"/>
<evidence type="ECO:0000256" key="1">
    <source>
        <dbReference type="ARBA" id="ARBA00003412"/>
    </source>
</evidence>
<dbReference type="Proteomes" id="UP000009022">
    <property type="component" value="Unassembled WGS sequence"/>
</dbReference>
<dbReference type="PANTHER" id="PTHR22961:SF16">
    <property type="entry name" value="SERINE_THREONINE-PROTEIN KINASE 40"/>
    <property type="match status" value="1"/>
</dbReference>
<dbReference type="AlphaFoldDB" id="B3RYQ8"/>
<dbReference type="InterPro" id="IPR024104">
    <property type="entry name" value="Tribbles/Ser_Thr_kinase_40"/>
</dbReference>
<evidence type="ECO:0000256" key="5">
    <source>
        <dbReference type="ARBA" id="ARBA00012513"/>
    </source>
</evidence>
<dbReference type="GO" id="GO:0005634">
    <property type="term" value="C:nucleus"/>
    <property type="evidence" value="ECO:0007669"/>
    <property type="project" value="UniProtKB-SubCell"/>
</dbReference>
<keyword evidence="12" id="KW-0067">ATP-binding</keyword>
<dbReference type="RefSeq" id="XP_002112527.1">
    <property type="nucleotide sequence ID" value="XM_002112491.1"/>
</dbReference>
<dbReference type="CTD" id="6754188"/>
<dbReference type="PROSITE" id="PS50011">
    <property type="entry name" value="PROTEIN_KINASE_DOM"/>
    <property type="match status" value="1"/>
</dbReference>
<dbReference type="GO" id="GO:0043408">
    <property type="term" value="P:regulation of MAPK cascade"/>
    <property type="evidence" value="ECO:0000318"/>
    <property type="project" value="GO_Central"/>
</dbReference>
<evidence type="ECO:0000256" key="10">
    <source>
        <dbReference type="ARBA" id="ARBA00022741"/>
    </source>
</evidence>
<dbReference type="STRING" id="10228.B3RYQ8"/>
<dbReference type="InterPro" id="IPR011009">
    <property type="entry name" value="Kinase-like_dom_sf"/>
</dbReference>
<protein>
    <recommendedName>
        <fullName evidence="6">Serine/threonine-protein kinase 40</fullName>
        <ecNumber evidence="5">2.7.11.1</ecNumber>
    </recommendedName>
</protein>
<keyword evidence="7" id="KW-0963">Cytoplasm</keyword>
<feature type="region of interest" description="Disordered" evidence="16">
    <location>
        <begin position="107"/>
        <end position="130"/>
    </location>
</feature>
<keyword evidence="9" id="KW-0808">Transferase</keyword>
<dbReference type="EC" id="2.7.11.1" evidence="5"/>
<dbReference type="Pfam" id="PF00069">
    <property type="entry name" value="Pkinase"/>
    <property type="match status" value="1"/>
</dbReference>
<dbReference type="SUPFAM" id="SSF56112">
    <property type="entry name" value="Protein kinase-like (PK-like)"/>
    <property type="match status" value="1"/>
</dbReference>
<evidence type="ECO:0000313" key="18">
    <source>
        <dbReference type="EMBL" id="EDV24637.1"/>
    </source>
</evidence>
<evidence type="ECO:0000256" key="3">
    <source>
        <dbReference type="ARBA" id="ARBA00004496"/>
    </source>
</evidence>
<evidence type="ECO:0000256" key="11">
    <source>
        <dbReference type="ARBA" id="ARBA00022777"/>
    </source>
</evidence>
<dbReference type="SMART" id="SM00220">
    <property type="entry name" value="S_TKc"/>
    <property type="match status" value="1"/>
</dbReference>
<dbReference type="GO" id="GO:0005524">
    <property type="term" value="F:ATP binding"/>
    <property type="evidence" value="ECO:0007669"/>
    <property type="project" value="UniProtKB-KW"/>
</dbReference>
<gene>
    <name evidence="18" type="ORF">TRIADDRAFT_26082</name>
</gene>
<evidence type="ECO:0000256" key="4">
    <source>
        <dbReference type="ARBA" id="ARBA00006692"/>
    </source>
</evidence>
<dbReference type="FunCoup" id="B3RYQ8">
    <property type="interactions" value="368"/>
</dbReference>
<evidence type="ECO:0000256" key="14">
    <source>
        <dbReference type="ARBA" id="ARBA00047899"/>
    </source>
</evidence>
<dbReference type="InterPro" id="IPR000719">
    <property type="entry name" value="Prot_kinase_dom"/>
</dbReference>
<comment type="catalytic activity">
    <reaction evidence="14">
        <text>L-threonyl-[protein] + ATP = O-phospho-L-threonyl-[protein] + ADP + H(+)</text>
        <dbReference type="Rhea" id="RHEA:46608"/>
        <dbReference type="Rhea" id="RHEA-COMP:11060"/>
        <dbReference type="Rhea" id="RHEA-COMP:11605"/>
        <dbReference type="ChEBI" id="CHEBI:15378"/>
        <dbReference type="ChEBI" id="CHEBI:30013"/>
        <dbReference type="ChEBI" id="CHEBI:30616"/>
        <dbReference type="ChEBI" id="CHEBI:61977"/>
        <dbReference type="ChEBI" id="CHEBI:456216"/>
        <dbReference type="EC" id="2.7.11.1"/>
    </reaction>
</comment>
<evidence type="ECO:0000256" key="12">
    <source>
        <dbReference type="ARBA" id="ARBA00022840"/>
    </source>
</evidence>
<sequence length="336" mass="38534">MDNSHHKQANITRPKCNAKIKRAGPYLLGPRVGNSPVRSIVQCLAKLEGTDQFYTMKILTLKDLTEEKQDDIQGKMLMHTEFSLLSLLQGEPGVVQMHRFFQDEVYEQPTVPSSPPPPSPANDRKHDNVKQLPKRKRLCMALDCLYPHDYNHSSGDLINCQHYVIREKRLSEMEAIMIFTDIMKVVENLHKKNIVHRDLKLGNMVLNKRTRRVTITNFCLGKHLLSDDELLTDQRGSPAYISPDVLSGTPYAGKASDIWALGVVLFTMLYGQFPFYDNMPHELFRKIKAAEYLLPDDHRVSPAVKCIIKKILVLNPKKRPTASDLLRHSYSLLYTW</sequence>
<dbReference type="OrthoDB" id="410920at2759"/>
<organism evidence="18 19">
    <name type="scientific">Trichoplax adhaerens</name>
    <name type="common">Trichoplax reptans</name>
    <dbReference type="NCBI Taxonomy" id="10228"/>
    <lineage>
        <taxon>Eukaryota</taxon>
        <taxon>Metazoa</taxon>
        <taxon>Placozoa</taxon>
        <taxon>Uniplacotomia</taxon>
        <taxon>Trichoplacea</taxon>
        <taxon>Trichoplacidae</taxon>
        <taxon>Trichoplax</taxon>
    </lineage>
</organism>
<comment type="subcellular location">
    <subcellularLocation>
        <location evidence="3">Cytoplasm</location>
    </subcellularLocation>
    <subcellularLocation>
        <location evidence="2">Nucleus</location>
    </subcellularLocation>
</comment>
<evidence type="ECO:0000313" key="19">
    <source>
        <dbReference type="Proteomes" id="UP000009022"/>
    </source>
</evidence>
<dbReference type="GeneID" id="6754188"/>
<keyword evidence="10" id="KW-0547">Nucleotide-binding</keyword>
<evidence type="ECO:0000256" key="13">
    <source>
        <dbReference type="ARBA" id="ARBA00023242"/>
    </source>
</evidence>
<keyword evidence="19" id="KW-1185">Reference proteome</keyword>
<dbReference type="InterPro" id="IPR008271">
    <property type="entry name" value="Ser/Thr_kinase_AS"/>
</dbReference>
<dbReference type="EMBL" id="DS985245">
    <property type="protein sequence ID" value="EDV24637.1"/>
    <property type="molecule type" value="Genomic_DNA"/>
</dbReference>
<evidence type="ECO:0000256" key="6">
    <source>
        <dbReference type="ARBA" id="ARBA00016813"/>
    </source>
</evidence>
<dbReference type="PANTHER" id="PTHR22961">
    <property type="entry name" value="SER/THR PROTEIN KINASE-TRB"/>
    <property type="match status" value="1"/>
</dbReference>
<evidence type="ECO:0000256" key="7">
    <source>
        <dbReference type="ARBA" id="ARBA00022490"/>
    </source>
</evidence>
<dbReference type="KEGG" id="tad:TRIADDRAFT_26082"/>
<evidence type="ECO:0000256" key="16">
    <source>
        <dbReference type="SAM" id="MobiDB-lite"/>
    </source>
</evidence>
<name>B3RYQ8_TRIAD</name>
<dbReference type="InterPro" id="IPR024236">
    <property type="entry name" value="Ser/Thr_kinase_40"/>
</dbReference>
<dbReference type="GO" id="GO:0005737">
    <property type="term" value="C:cytoplasm"/>
    <property type="evidence" value="ECO:0007669"/>
    <property type="project" value="UniProtKB-SubCell"/>
</dbReference>
<dbReference type="OMA" id="XTHRITI"/>
<comment type="similarity">
    <text evidence="4">Belongs to the protein kinase superfamily. CAMK Ser/Thr protein kinase family.</text>
</comment>
<dbReference type="CDD" id="cd13974">
    <property type="entry name" value="STKc_SHIK"/>
    <property type="match status" value="1"/>
</dbReference>
<keyword evidence="11" id="KW-0418">Kinase</keyword>
<comment type="function">
    <text evidence="1">May be a negative regulator of NF-kappa-B and p53-mediated gene transcription.</text>
</comment>
<dbReference type="GO" id="GO:0004674">
    <property type="term" value="F:protein serine/threonine kinase activity"/>
    <property type="evidence" value="ECO:0007669"/>
    <property type="project" value="UniProtKB-KW"/>
</dbReference>
<keyword evidence="13" id="KW-0539">Nucleus</keyword>
<dbReference type="PROSITE" id="PS00108">
    <property type="entry name" value="PROTEIN_KINASE_ST"/>
    <property type="match status" value="1"/>
</dbReference>
<evidence type="ECO:0000256" key="8">
    <source>
        <dbReference type="ARBA" id="ARBA00022527"/>
    </source>
</evidence>
<evidence type="ECO:0000256" key="9">
    <source>
        <dbReference type="ARBA" id="ARBA00022679"/>
    </source>
</evidence>
<evidence type="ECO:0000256" key="2">
    <source>
        <dbReference type="ARBA" id="ARBA00004123"/>
    </source>
</evidence>
<feature type="domain" description="Protein kinase" evidence="17">
    <location>
        <begin position="26"/>
        <end position="331"/>
    </location>
</feature>
<dbReference type="eggNOG" id="KOG0583">
    <property type="taxonomic scope" value="Eukaryota"/>
</dbReference>
<reference evidence="18 19" key="1">
    <citation type="journal article" date="2008" name="Nature">
        <title>The Trichoplax genome and the nature of placozoans.</title>
        <authorList>
            <person name="Srivastava M."/>
            <person name="Begovic E."/>
            <person name="Chapman J."/>
            <person name="Putnam N.H."/>
            <person name="Hellsten U."/>
            <person name="Kawashima T."/>
            <person name="Kuo A."/>
            <person name="Mitros T."/>
            <person name="Salamov A."/>
            <person name="Carpenter M.L."/>
            <person name="Signorovitch A.Y."/>
            <person name="Moreno M.A."/>
            <person name="Kamm K."/>
            <person name="Grimwood J."/>
            <person name="Schmutz J."/>
            <person name="Shapiro H."/>
            <person name="Grigoriev I.V."/>
            <person name="Buss L.W."/>
            <person name="Schierwater B."/>
            <person name="Dellaporta S.L."/>
            <person name="Rokhsar D.S."/>
        </authorList>
    </citation>
    <scope>NUCLEOTIDE SEQUENCE [LARGE SCALE GENOMIC DNA]</scope>
    <source>
        <strain evidence="18 19">Grell-BS-1999</strain>
    </source>
</reference>
<accession>B3RYQ8</accession>
<keyword evidence="8" id="KW-0723">Serine/threonine-protein kinase</keyword>
<evidence type="ECO:0000259" key="17">
    <source>
        <dbReference type="PROSITE" id="PS50011"/>
    </source>
</evidence>
<dbReference type="PhylomeDB" id="B3RYQ8"/>
<dbReference type="Gene3D" id="1.10.510.10">
    <property type="entry name" value="Transferase(Phosphotransferase) domain 1"/>
    <property type="match status" value="1"/>
</dbReference>
<comment type="catalytic activity">
    <reaction evidence="15">
        <text>L-seryl-[protein] + ATP = O-phospho-L-seryl-[protein] + ADP + H(+)</text>
        <dbReference type="Rhea" id="RHEA:17989"/>
        <dbReference type="Rhea" id="RHEA-COMP:9863"/>
        <dbReference type="Rhea" id="RHEA-COMP:11604"/>
        <dbReference type="ChEBI" id="CHEBI:15378"/>
        <dbReference type="ChEBI" id="CHEBI:29999"/>
        <dbReference type="ChEBI" id="CHEBI:30616"/>
        <dbReference type="ChEBI" id="CHEBI:83421"/>
        <dbReference type="ChEBI" id="CHEBI:456216"/>
        <dbReference type="EC" id="2.7.11.1"/>
    </reaction>
</comment>
<dbReference type="HOGENOM" id="CLU_035107_0_0_1"/>
<proteinExistence type="inferred from homology"/>
<evidence type="ECO:0000256" key="15">
    <source>
        <dbReference type="ARBA" id="ARBA00048679"/>
    </source>
</evidence>